<protein>
    <submittedName>
        <fullName evidence="1">Uncharacterized protein</fullName>
    </submittedName>
</protein>
<name>A0ACB9H4I7_CICIN</name>
<reference evidence="2" key="1">
    <citation type="journal article" date="2022" name="Mol. Ecol. Resour.">
        <title>The genomes of chicory, endive, great burdock and yacon provide insights into Asteraceae palaeo-polyploidization history and plant inulin production.</title>
        <authorList>
            <person name="Fan W."/>
            <person name="Wang S."/>
            <person name="Wang H."/>
            <person name="Wang A."/>
            <person name="Jiang F."/>
            <person name="Liu H."/>
            <person name="Zhao H."/>
            <person name="Xu D."/>
            <person name="Zhang Y."/>
        </authorList>
    </citation>
    <scope>NUCLEOTIDE SEQUENCE [LARGE SCALE GENOMIC DNA]</scope>
    <source>
        <strain evidence="2">cv. Punajuju</strain>
    </source>
</reference>
<dbReference type="Proteomes" id="UP001055811">
    <property type="component" value="Linkage Group LG01"/>
</dbReference>
<evidence type="ECO:0000313" key="1">
    <source>
        <dbReference type="EMBL" id="KAI3790657.1"/>
    </source>
</evidence>
<sequence>MSTVVYQQGVHTCIESSLVLEATTMRLKLVAPNCCKEVIRHNDYGNWSFFQSLSSQKAIEKERSYAHPWVSQPAHSKLSNKSLALCTESLGNETGSDTTQGSKFLFQDSKRLDTRSQEKMVPGEKIRVLVPQMGSKKVASRGFPPPLTTISSSSLLHVSHHREGGRLIIQAVETPYTSSCFQAERSHGRLRLVCSKST</sequence>
<keyword evidence="2" id="KW-1185">Reference proteome</keyword>
<comment type="caution">
    <text evidence="1">The sequence shown here is derived from an EMBL/GenBank/DDBJ whole genome shotgun (WGS) entry which is preliminary data.</text>
</comment>
<dbReference type="EMBL" id="CM042009">
    <property type="protein sequence ID" value="KAI3790657.1"/>
    <property type="molecule type" value="Genomic_DNA"/>
</dbReference>
<reference evidence="1 2" key="2">
    <citation type="journal article" date="2022" name="Mol. Ecol. Resour.">
        <title>The genomes of chicory, endive, great burdock and yacon provide insights into Asteraceae paleo-polyploidization history and plant inulin production.</title>
        <authorList>
            <person name="Fan W."/>
            <person name="Wang S."/>
            <person name="Wang H."/>
            <person name="Wang A."/>
            <person name="Jiang F."/>
            <person name="Liu H."/>
            <person name="Zhao H."/>
            <person name="Xu D."/>
            <person name="Zhang Y."/>
        </authorList>
    </citation>
    <scope>NUCLEOTIDE SEQUENCE [LARGE SCALE GENOMIC DNA]</scope>
    <source>
        <strain evidence="2">cv. Punajuju</strain>
        <tissue evidence="1">Leaves</tissue>
    </source>
</reference>
<gene>
    <name evidence="1" type="ORF">L2E82_03869</name>
</gene>
<accession>A0ACB9H4I7</accession>
<organism evidence="1 2">
    <name type="scientific">Cichorium intybus</name>
    <name type="common">Chicory</name>
    <dbReference type="NCBI Taxonomy" id="13427"/>
    <lineage>
        <taxon>Eukaryota</taxon>
        <taxon>Viridiplantae</taxon>
        <taxon>Streptophyta</taxon>
        <taxon>Embryophyta</taxon>
        <taxon>Tracheophyta</taxon>
        <taxon>Spermatophyta</taxon>
        <taxon>Magnoliopsida</taxon>
        <taxon>eudicotyledons</taxon>
        <taxon>Gunneridae</taxon>
        <taxon>Pentapetalae</taxon>
        <taxon>asterids</taxon>
        <taxon>campanulids</taxon>
        <taxon>Asterales</taxon>
        <taxon>Asteraceae</taxon>
        <taxon>Cichorioideae</taxon>
        <taxon>Cichorieae</taxon>
        <taxon>Cichoriinae</taxon>
        <taxon>Cichorium</taxon>
    </lineage>
</organism>
<proteinExistence type="predicted"/>
<evidence type="ECO:0000313" key="2">
    <source>
        <dbReference type="Proteomes" id="UP001055811"/>
    </source>
</evidence>